<dbReference type="Proteomes" id="UP000441717">
    <property type="component" value="Unassembled WGS sequence"/>
</dbReference>
<dbReference type="NCBIfam" id="TIGR02682">
    <property type="entry name" value="cas_csx11"/>
    <property type="match status" value="1"/>
</dbReference>
<dbReference type="AlphaFoldDB" id="A0A6N7IQJ5"/>
<name>A0A6N7IQJ5_9FIRM</name>
<proteinExistence type="predicted"/>
<organism evidence="1 2">
    <name type="scientific">Desulfofundulus thermobenzoicus</name>
    <dbReference type="NCBI Taxonomy" id="29376"/>
    <lineage>
        <taxon>Bacteria</taxon>
        <taxon>Bacillati</taxon>
        <taxon>Bacillota</taxon>
        <taxon>Clostridia</taxon>
        <taxon>Eubacteriales</taxon>
        <taxon>Peptococcaceae</taxon>
        <taxon>Desulfofundulus</taxon>
    </lineage>
</organism>
<dbReference type="OrthoDB" id="2078986at2"/>
<dbReference type="RefSeq" id="WP_152946234.1">
    <property type="nucleotide sequence ID" value="NZ_WHYR01000019.1"/>
</dbReference>
<comment type="caution">
    <text evidence="1">The sequence shown here is derived from an EMBL/GenBank/DDBJ whole genome shotgun (WGS) entry which is preliminary data.</text>
</comment>
<keyword evidence="2" id="KW-1185">Reference proteome</keyword>
<accession>A0A6N7IQJ5</accession>
<dbReference type="InterPro" id="IPR014055">
    <property type="entry name" value="CRISPR-assoc_prot_Csx11"/>
</dbReference>
<dbReference type="EMBL" id="WHYR01000019">
    <property type="protein sequence ID" value="MQL52302.1"/>
    <property type="molecule type" value="Genomic_DNA"/>
</dbReference>
<gene>
    <name evidence="1" type="ORF">GFC01_08465</name>
</gene>
<protein>
    <submittedName>
        <fullName evidence="1">CRISPR-associated protein Csx11</fullName>
    </submittedName>
</protein>
<evidence type="ECO:0000313" key="2">
    <source>
        <dbReference type="Proteomes" id="UP000441717"/>
    </source>
</evidence>
<reference evidence="1 2" key="1">
    <citation type="submission" date="2019-10" db="EMBL/GenBank/DDBJ databases">
        <title>Comparative genomics of sulfur disproportionating microorganisms.</title>
        <authorList>
            <person name="Ward L.M."/>
            <person name="Bertran E."/>
            <person name="Johnston D."/>
        </authorList>
    </citation>
    <scope>NUCLEOTIDE SEQUENCE [LARGE SCALE GENOMIC DNA]</scope>
    <source>
        <strain evidence="1 2">DSM 14055</strain>
    </source>
</reference>
<evidence type="ECO:0000313" key="1">
    <source>
        <dbReference type="EMBL" id="MQL52302.1"/>
    </source>
</evidence>
<sequence>MYNLEDLKKRRETLLLAEVAAWLHDIGKFTDLHVEHETGGPRKWYNKYAYKAIVDDPASVVKLSKKASSVGKPRSLNRILNAKSPKSADFLPAEIKSFLENRKIEIKGESFTLAELIMLGTPGFAGYQHRSELVESKKGLLPALLGVCHNEAHYDKQEPAKGEGNQNFPIVLLSTPFGYETRTFIPGDTRNSLDAKLKNLNNLFLLIGLPGFDLHTMVKKIEDELKAGLGDTRRPINEVSLAGWSSTVAALFKSALSLVVLADIQPEIRQHKDLKTIDHDICWRILHITVNGIDFCGKALHLPDLLARRQFLKSALDNVRQLLETDYPLGNEIYRDEYGSAFVVPDLPDKENDGEAFKSLLASIIITEFAKLGLDSEITPVLWVSRATRKAEVLAEYLDRLSKNPPSIEPNSQIVRQFWTGVHEEACTVCYNRPIGPSEKAKKRLVCDICEQRRADRAQEWATERLFTTIWMDEVADINGRVALLTGQFDLTHWLDGTLVRTLAVRNPANVNDPEKKADAVAKNPSFARLRRIWETTRKFWQEILPAGEEQNPRNSITGETVGQAGPRLAIQGTLKPKKGAVKPGPYHAYSLVLSSGVRLGVVWDEQNERFLTAASLACVARLLGESPPGRRNHEDELSYQQRLHEWGAQKIKNALKETLAIEEPAGYGADKFWGEITDLHVKEVQDSTYTPVIPILAEPRTFLALVPAGRALAVVKAIKEKYEREMGKVRNRLPLNLGLVYADRRTPLRAILDAGRRMVEGLKDAGKAVEGWQVDSVADFKGEFSPDFLRPAGRPDPHFARWRELKLVKKEHTAIWRVPLRMGDGQTKDAWYPYVFIEQAAKKPANQRRRSFSAPNPWKNNGPGQLVHAEELEEGDLVFFTPATLDWVWLDSAGRRFEVAYDKDGVCLDPALQRRPYFLDELELLEEIWENLSSHLTTTQIYALRDLIERKRAEWQADKSELQDEGPFRQFCLDAVTSARWQKGRDGWRKNKYPWDIAGKDKPEWLVTMAGQAARGLLADCIELYLQITKSETRSPLKIQEVEG</sequence>